<dbReference type="OrthoDB" id="1522162at2"/>
<reference evidence="3 4" key="1">
    <citation type="submission" date="2018-04" db="EMBL/GenBank/DDBJ databases">
        <title>Flavobacterium sp. nov., isolated from glacier ice.</title>
        <authorList>
            <person name="Liu Q."/>
            <person name="Xin Y.-H."/>
        </authorList>
    </citation>
    <scope>NUCLEOTIDE SEQUENCE [LARGE SCALE GENOMIC DNA]</scope>
    <source>
        <strain evidence="3 4">RB1R5</strain>
    </source>
</reference>
<comment type="caution">
    <text evidence="3">The sequence shown here is derived from an EMBL/GenBank/DDBJ whole genome shotgun (WGS) entry which is preliminary data.</text>
</comment>
<dbReference type="Proteomes" id="UP000245449">
    <property type="component" value="Unassembled WGS sequence"/>
</dbReference>
<evidence type="ECO:0000313" key="4">
    <source>
        <dbReference type="Proteomes" id="UP000245449"/>
    </source>
</evidence>
<dbReference type="GO" id="GO:0016757">
    <property type="term" value="F:glycosyltransferase activity"/>
    <property type="evidence" value="ECO:0007669"/>
    <property type="project" value="UniProtKB-ARBA"/>
</dbReference>
<dbReference type="Pfam" id="PF13439">
    <property type="entry name" value="Glyco_transf_4"/>
    <property type="match status" value="1"/>
</dbReference>
<dbReference type="PANTHER" id="PTHR12526:SF630">
    <property type="entry name" value="GLYCOSYLTRANSFERASE"/>
    <property type="match status" value="1"/>
</dbReference>
<dbReference type="Pfam" id="PF00534">
    <property type="entry name" value="Glycos_transf_1"/>
    <property type="match status" value="1"/>
</dbReference>
<dbReference type="RefSeq" id="WP_116725010.1">
    <property type="nucleotide sequence ID" value="NZ_QCZI01000010.1"/>
</dbReference>
<dbReference type="PANTHER" id="PTHR12526">
    <property type="entry name" value="GLYCOSYLTRANSFERASE"/>
    <property type="match status" value="1"/>
</dbReference>
<dbReference type="AlphaFoldDB" id="A0A2U1JJ25"/>
<gene>
    <name evidence="3" type="ORF">DB895_08840</name>
</gene>
<dbReference type="EMBL" id="QCZI01000010">
    <property type="protein sequence ID" value="PWA04863.1"/>
    <property type="molecule type" value="Genomic_DNA"/>
</dbReference>
<evidence type="ECO:0000259" key="1">
    <source>
        <dbReference type="Pfam" id="PF00534"/>
    </source>
</evidence>
<dbReference type="Gene3D" id="3.40.50.2000">
    <property type="entry name" value="Glycogen Phosphorylase B"/>
    <property type="match status" value="2"/>
</dbReference>
<organism evidence="3 4">
    <name type="scientific">Flavobacterium psychrotolerans</name>
    <dbReference type="NCBI Taxonomy" id="2169410"/>
    <lineage>
        <taxon>Bacteria</taxon>
        <taxon>Pseudomonadati</taxon>
        <taxon>Bacteroidota</taxon>
        <taxon>Flavobacteriia</taxon>
        <taxon>Flavobacteriales</taxon>
        <taxon>Flavobacteriaceae</taxon>
        <taxon>Flavobacterium</taxon>
    </lineage>
</organism>
<evidence type="ECO:0000259" key="2">
    <source>
        <dbReference type="Pfam" id="PF13439"/>
    </source>
</evidence>
<feature type="domain" description="Glycosyltransferase subfamily 4-like N-terminal" evidence="2">
    <location>
        <begin position="17"/>
        <end position="177"/>
    </location>
</feature>
<sequence>MKQPNRIVIVLNDTGRGGAETQALYLSKGLVERGYEVHVLSFGSKKGSYWGNFESAGVHLHLTGFNAKLLLPSNSLRSFLNYIRYNIQFIRILRSLKPQVIVPFTYLPNVAVARCWRLTGAKVSFWNQRDEGRMFQGTTWEVKALNSVTEIISNSLEGALFLKNYTKRPISILHNGVVLPEFQIRPTASSKIRVVMVANLHGYKDHITLLKAWKIIVETNNTKSIELVLAGSDGDTASTIKQYIADNHLEDTVNCVGMVTNVYELLVSSDIGVFSSMKEGLPNGILECMAVGLPVVATKINGAIEALGEDYPFLVESYNEVSFAQMILQLINDSDLRSQIGLQNRNRIKEQFDIDKMVNQYQSLFKI</sequence>
<feature type="domain" description="Glycosyl transferase family 1" evidence="1">
    <location>
        <begin position="186"/>
        <end position="346"/>
    </location>
</feature>
<accession>A0A2U1JJ25</accession>
<dbReference type="SUPFAM" id="SSF53756">
    <property type="entry name" value="UDP-Glycosyltransferase/glycogen phosphorylase"/>
    <property type="match status" value="1"/>
</dbReference>
<keyword evidence="4" id="KW-1185">Reference proteome</keyword>
<name>A0A2U1JJ25_9FLAO</name>
<proteinExistence type="predicted"/>
<protein>
    <submittedName>
        <fullName evidence="3">Uncharacterized protein</fullName>
    </submittedName>
</protein>
<evidence type="ECO:0000313" key="3">
    <source>
        <dbReference type="EMBL" id="PWA04863.1"/>
    </source>
</evidence>
<dbReference type="InterPro" id="IPR001296">
    <property type="entry name" value="Glyco_trans_1"/>
</dbReference>
<dbReference type="InterPro" id="IPR028098">
    <property type="entry name" value="Glyco_trans_4-like_N"/>
</dbReference>